<dbReference type="GO" id="GO:0020037">
    <property type="term" value="F:heme binding"/>
    <property type="evidence" value="ECO:0007669"/>
    <property type="project" value="InterPro"/>
</dbReference>
<organism evidence="11 12">
    <name type="scientific">Pyrus ussuriensis x Pyrus communis</name>
    <dbReference type="NCBI Taxonomy" id="2448454"/>
    <lineage>
        <taxon>Eukaryota</taxon>
        <taxon>Viridiplantae</taxon>
        <taxon>Streptophyta</taxon>
        <taxon>Embryophyta</taxon>
        <taxon>Tracheophyta</taxon>
        <taxon>Spermatophyta</taxon>
        <taxon>Magnoliopsida</taxon>
        <taxon>eudicotyledons</taxon>
        <taxon>Gunneridae</taxon>
        <taxon>Pentapetalae</taxon>
        <taxon>rosids</taxon>
        <taxon>fabids</taxon>
        <taxon>Rosales</taxon>
        <taxon>Rosaceae</taxon>
        <taxon>Amygdaloideae</taxon>
        <taxon>Maleae</taxon>
        <taxon>Pyrus</taxon>
    </lineage>
</organism>
<evidence type="ECO:0000313" key="11">
    <source>
        <dbReference type="EMBL" id="KAB2595729.1"/>
    </source>
</evidence>
<evidence type="ECO:0000256" key="2">
    <source>
        <dbReference type="ARBA" id="ARBA00004167"/>
    </source>
</evidence>
<dbReference type="GO" id="GO:0016020">
    <property type="term" value="C:membrane"/>
    <property type="evidence" value="ECO:0007669"/>
    <property type="project" value="UniProtKB-SubCell"/>
</dbReference>
<dbReference type="SUPFAM" id="SSF48264">
    <property type="entry name" value="Cytochrome P450"/>
    <property type="match status" value="1"/>
</dbReference>
<evidence type="ECO:0000256" key="1">
    <source>
        <dbReference type="ARBA" id="ARBA00001971"/>
    </source>
</evidence>
<reference evidence="12" key="2">
    <citation type="submission" date="2019-10" db="EMBL/GenBank/DDBJ databases">
        <title>A de novo genome assembly of a pear dwarfing rootstock.</title>
        <authorList>
            <person name="Wang F."/>
            <person name="Wang J."/>
            <person name="Li S."/>
            <person name="Zhang Y."/>
            <person name="Fang M."/>
            <person name="Ma L."/>
            <person name="Zhao Y."/>
            <person name="Jiang S."/>
        </authorList>
    </citation>
    <scope>NUCLEOTIDE SEQUENCE [LARGE SCALE GENOMIC DNA]</scope>
</reference>
<evidence type="ECO:0000256" key="3">
    <source>
        <dbReference type="ARBA" id="ARBA00010617"/>
    </source>
</evidence>
<proteinExistence type="inferred from homology"/>
<dbReference type="Proteomes" id="UP000327157">
    <property type="component" value="Chromosome 7"/>
</dbReference>
<dbReference type="PRINTS" id="PR00385">
    <property type="entry name" value="P450"/>
</dbReference>
<dbReference type="PROSITE" id="PS00086">
    <property type="entry name" value="CYTOCHROME_P450"/>
    <property type="match status" value="1"/>
</dbReference>
<dbReference type="GO" id="GO:0016125">
    <property type="term" value="P:sterol metabolic process"/>
    <property type="evidence" value="ECO:0007669"/>
    <property type="project" value="TreeGrafter"/>
</dbReference>
<evidence type="ECO:0000313" key="12">
    <source>
        <dbReference type="Proteomes" id="UP000327157"/>
    </source>
</evidence>
<evidence type="ECO:0000256" key="5">
    <source>
        <dbReference type="ARBA" id="ARBA00022723"/>
    </source>
</evidence>
<dbReference type="GO" id="GO:0005506">
    <property type="term" value="F:iron ion binding"/>
    <property type="evidence" value="ECO:0007669"/>
    <property type="project" value="InterPro"/>
</dbReference>
<evidence type="ECO:0000256" key="10">
    <source>
        <dbReference type="RuleBase" id="RU000461"/>
    </source>
</evidence>
<dbReference type="FunFam" id="1.10.630.10:FF:000022">
    <property type="entry name" value="Taxadiene 5-alpha hydroxylase"/>
    <property type="match status" value="1"/>
</dbReference>
<keyword evidence="9 10" id="KW-0349">Heme</keyword>
<dbReference type="InterPro" id="IPR002401">
    <property type="entry name" value="Cyt_P450_E_grp-I"/>
</dbReference>
<dbReference type="PANTHER" id="PTHR24286:SF381">
    <property type="entry name" value="BETA-AMYRIN 28-OXIDASE"/>
    <property type="match status" value="1"/>
</dbReference>
<dbReference type="OrthoDB" id="1372046at2759"/>
<dbReference type="CDD" id="cd11043">
    <property type="entry name" value="CYP90-like"/>
    <property type="match status" value="1"/>
</dbReference>
<dbReference type="InterPro" id="IPR017972">
    <property type="entry name" value="Cyt_P450_CS"/>
</dbReference>
<feature type="binding site" description="axial binding residue" evidence="9">
    <location>
        <position position="427"/>
    </location>
    <ligand>
        <name>heme</name>
        <dbReference type="ChEBI" id="CHEBI:30413"/>
    </ligand>
    <ligandPart>
        <name>Fe</name>
        <dbReference type="ChEBI" id="CHEBI:18248"/>
    </ligandPart>
</feature>
<keyword evidence="7 10" id="KW-0560">Oxidoreductase</keyword>
<dbReference type="InterPro" id="IPR001128">
    <property type="entry name" value="Cyt_P450"/>
</dbReference>
<keyword evidence="10" id="KW-0503">Monooxygenase</keyword>
<dbReference type="Gene3D" id="1.10.630.10">
    <property type="entry name" value="Cytochrome P450"/>
    <property type="match status" value="1"/>
</dbReference>
<reference evidence="11 12" key="1">
    <citation type="submission" date="2019-09" db="EMBL/GenBank/DDBJ databases">
        <authorList>
            <person name="Ou C."/>
        </authorList>
    </citation>
    <scope>NUCLEOTIDE SEQUENCE [LARGE SCALE GENOMIC DNA]</scope>
    <source>
        <strain evidence="11">S2</strain>
        <tissue evidence="11">Leaf</tissue>
    </source>
</reference>
<dbReference type="GO" id="GO:0016705">
    <property type="term" value="F:oxidoreductase activity, acting on paired donors, with incorporation or reduction of molecular oxygen"/>
    <property type="evidence" value="ECO:0007669"/>
    <property type="project" value="InterPro"/>
</dbReference>
<comment type="caution">
    <text evidence="11">The sequence shown here is derived from an EMBL/GenBank/DDBJ whole genome shotgun (WGS) entry which is preliminary data.</text>
</comment>
<protein>
    <submittedName>
        <fullName evidence="11">Cytochrome P450 716B1-like</fullName>
    </submittedName>
</protein>
<dbReference type="EMBL" id="SMOL01000781">
    <property type="protein sequence ID" value="KAB2595729.1"/>
    <property type="molecule type" value="Genomic_DNA"/>
</dbReference>
<keyword evidence="6" id="KW-1133">Transmembrane helix</keyword>
<accession>A0A5N5EXT3</accession>
<dbReference type="AlphaFoldDB" id="A0A5N5EXT3"/>
<comment type="subcellular location">
    <subcellularLocation>
        <location evidence="2">Membrane</location>
        <topology evidence="2">Single-pass membrane protein</topology>
    </subcellularLocation>
</comment>
<dbReference type="InterPro" id="IPR036396">
    <property type="entry name" value="Cyt_P450_sf"/>
</dbReference>
<comment type="cofactor">
    <cofactor evidence="1 9">
        <name>heme</name>
        <dbReference type="ChEBI" id="CHEBI:30413"/>
    </cofactor>
</comment>
<keyword evidence="6" id="KW-0472">Membrane</keyword>
<sequence>MELLILILSSVFVCVCVNYVIRVLTKNDNNELPPAPPLPPGSAGWPMIGETLDYLNTARDGVPEKFIEDRKKKYCTFPEVCKVFKTSLLLEPMAVMCTAAGNKFLFSNENKLVKSWWPNNIDQIFASSEKSSFHEIRPVLTKHLKPDSLQKFIGIMDAITKEHLDTYWENQKDQYTSTMSLRFFFNIEDPQVVAELEGFITLISAGFISLPINFPGTKLNRAIEASQKMRKYVENMLVEGRKMRTSSPAGDARGGDYDLWSSMLMQTSSVDGQPMKDSDIANKLCGLIIAGYDNVIATLDSIIMYLSELPHVYDAVLKEQMEIANSKAAGELLNWGDVQKMKYTRCVVSEVLRLKPPVLGTFREAITDFIYEGYLIPKGMKLHWNAYGTHKNPEYFPNPEKFDPSRFQGDGPTPFSYVPFGGGAPMCPGREYARFKILVFMHNLVTRFRWEKVFPDEKMIMDPILVPTKGLPIRLYPHASIQRA</sequence>
<dbReference type="GO" id="GO:0004497">
    <property type="term" value="F:monooxygenase activity"/>
    <property type="evidence" value="ECO:0007669"/>
    <property type="project" value="UniProtKB-KW"/>
</dbReference>
<dbReference type="PANTHER" id="PTHR24286">
    <property type="entry name" value="CYTOCHROME P450 26"/>
    <property type="match status" value="1"/>
</dbReference>
<keyword evidence="12" id="KW-1185">Reference proteome</keyword>
<keyword evidence="4" id="KW-0812">Transmembrane</keyword>
<keyword evidence="5 9" id="KW-0479">Metal-binding</keyword>
<dbReference type="PRINTS" id="PR00463">
    <property type="entry name" value="EP450I"/>
</dbReference>
<evidence type="ECO:0000256" key="9">
    <source>
        <dbReference type="PIRSR" id="PIRSR602401-1"/>
    </source>
</evidence>
<keyword evidence="8 9" id="KW-0408">Iron</keyword>
<dbReference type="Pfam" id="PF00067">
    <property type="entry name" value="p450"/>
    <property type="match status" value="1"/>
</dbReference>
<name>A0A5N5EXT3_9ROSA</name>
<gene>
    <name evidence="11" type="ORF">D8674_031179</name>
</gene>
<evidence type="ECO:0000256" key="7">
    <source>
        <dbReference type="ARBA" id="ARBA00023002"/>
    </source>
</evidence>
<reference evidence="11 12" key="3">
    <citation type="submission" date="2019-11" db="EMBL/GenBank/DDBJ databases">
        <title>A de novo genome assembly of a pear dwarfing rootstock.</title>
        <authorList>
            <person name="Wang F."/>
            <person name="Wang J."/>
            <person name="Li S."/>
            <person name="Zhang Y."/>
            <person name="Fang M."/>
            <person name="Ma L."/>
            <person name="Zhao Y."/>
            <person name="Jiang S."/>
        </authorList>
    </citation>
    <scope>NUCLEOTIDE SEQUENCE [LARGE SCALE GENOMIC DNA]</scope>
    <source>
        <strain evidence="11">S2</strain>
        <tissue evidence="11">Leaf</tissue>
    </source>
</reference>
<comment type="similarity">
    <text evidence="3 10">Belongs to the cytochrome P450 family.</text>
</comment>
<evidence type="ECO:0000256" key="8">
    <source>
        <dbReference type="ARBA" id="ARBA00023004"/>
    </source>
</evidence>
<evidence type="ECO:0000256" key="6">
    <source>
        <dbReference type="ARBA" id="ARBA00022989"/>
    </source>
</evidence>
<evidence type="ECO:0000256" key="4">
    <source>
        <dbReference type="ARBA" id="ARBA00022692"/>
    </source>
</evidence>